<dbReference type="EMBL" id="NIDN02000103">
    <property type="protein sequence ID" value="RLL96681.1"/>
    <property type="molecule type" value="Genomic_DNA"/>
</dbReference>
<name>A0A229XBX4_9EURO</name>
<gene>
    <name evidence="1" type="ORF">CFD26_106847</name>
</gene>
<evidence type="ECO:0000313" key="2">
    <source>
        <dbReference type="Proteomes" id="UP000215289"/>
    </source>
</evidence>
<sequence>MQDAGELYANRPPSRNMHDWLLNFTPGYRESVQGDIRRGNFDEIRGSMWNQVWYLTTKYCHYGYSMETLEPILHNFWYVCYHGGRHISHESAEHDRLVLDIVRFRAIGPLKRPGKQNCQDIEIAKTPAGVVWEDLPFLVTDMTEYWLNDCPTMNASQRCNFARFLAKLASAGLCNDGLFQIALLVFRDALETVRPLGSLDDSGDANPDRTMQDLTVADFLPAMYAWIQEARYKIFQLSDESWNDCSDDLGRGGATFVESELGKKSLSGFSHWRWVFWLKRLKDLKQEAKQAGEKRIEQQVSEMMNIMTGPLEDRDPLTFKKFEAAKELIPDKEFSIKRVYNEWKQSQEEGGKQTEGST</sequence>
<proteinExistence type="predicted"/>
<dbReference type="Proteomes" id="UP000215289">
    <property type="component" value="Unassembled WGS sequence"/>
</dbReference>
<accession>A0A229XBX4</accession>
<dbReference type="InterPro" id="IPR053204">
    <property type="entry name" value="Oxopyrrolidines_Biosynth-assoc"/>
</dbReference>
<dbReference type="PANTHER" id="PTHR38797:SF7">
    <property type="entry name" value="TRANSCRIPTION FACTOR DOMAIN-CONTAINING PROTEIN"/>
    <property type="match status" value="1"/>
</dbReference>
<comment type="caution">
    <text evidence="1">The sequence shown here is derived from an EMBL/GenBank/DDBJ whole genome shotgun (WGS) entry which is preliminary data.</text>
</comment>
<dbReference type="AlphaFoldDB" id="A0A229XBX4"/>
<evidence type="ECO:0000313" key="1">
    <source>
        <dbReference type="EMBL" id="RLL96681.1"/>
    </source>
</evidence>
<dbReference type="InterPro" id="IPR022085">
    <property type="entry name" value="OpdG"/>
</dbReference>
<organism evidence="1 2">
    <name type="scientific">Aspergillus turcosus</name>
    <dbReference type="NCBI Taxonomy" id="1245748"/>
    <lineage>
        <taxon>Eukaryota</taxon>
        <taxon>Fungi</taxon>
        <taxon>Dikarya</taxon>
        <taxon>Ascomycota</taxon>
        <taxon>Pezizomycotina</taxon>
        <taxon>Eurotiomycetes</taxon>
        <taxon>Eurotiomycetidae</taxon>
        <taxon>Eurotiales</taxon>
        <taxon>Aspergillaceae</taxon>
        <taxon>Aspergillus</taxon>
        <taxon>Aspergillus subgen. Fumigati</taxon>
    </lineage>
</organism>
<dbReference type="OrthoDB" id="5403091at2759"/>
<protein>
    <submittedName>
        <fullName evidence="1">Uncharacterized protein</fullName>
    </submittedName>
</protein>
<dbReference type="Pfam" id="PF12311">
    <property type="entry name" value="DUF3632"/>
    <property type="match status" value="1"/>
</dbReference>
<dbReference type="PANTHER" id="PTHR38797">
    <property type="entry name" value="NUCLEAR PORE COMPLEX PROTEIN NUP85-RELATED"/>
    <property type="match status" value="1"/>
</dbReference>
<reference evidence="1 2" key="1">
    <citation type="submission" date="2018-08" db="EMBL/GenBank/DDBJ databases">
        <title>Draft genome sequences of two Aspergillus turcosus clinical strains isolated from bronchoalveolar lavage fluid: one azole-susceptible and the other azole-resistant.</title>
        <authorList>
            <person name="Parent-Michaud M."/>
            <person name="Dufresne P.J."/>
            <person name="Fournier E."/>
            <person name="Martineau C."/>
            <person name="Moreira S."/>
            <person name="Perkins V."/>
            <person name="De Repentigny L."/>
            <person name="Dufresne S.F."/>
        </authorList>
    </citation>
    <scope>NUCLEOTIDE SEQUENCE [LARGE SCALE GENOMIC DNA]</scope>
    <source>
        <strain evidence="1">HMR AF 1038</strain>
    </source>
</reference>
<keyword evidence="2" id="KW-1185">Reference proteome</keyword>